<reference evidence="2" key="1">
    <citation type="journal article" date="2019" name="Int. J. Syst. Evol. Microbiol.">
        <title>The Global Catalogue of Microorganisms (GCM) 10K type strain sequencing project: providing services to taxonomists for standard genome sequencing and annotation.</title>
        <authorList>
            <consortium name="The Broad Institute Genomics Platform"/>
            <consortium name="The Broad Institute Genome Sequencing Center for Infectious Disease"/>
            <person name="Wu L."/>
            <person name="Ma J."/>
        </authorList>
    </citation>
    <scope>NUCLEOTIDE SEQUENCE [LARGE SCALE GENOMIC DNA]</scope>
    <source>
        <strain evidence="2">CCM 8903</strain>
    </source>
</reference>
<name>A0ABW4E8W9_9LACO</name>
<organism evidence="1 2">
    <name type="scientific">Lacticaseibacillus baoqingensis</name>
    <dbReference type="NCBI Taxonomy" id="2486013"/>
    <lineage>
        <taxon>Bacteria</taxon>
        <taxon>Bacillati</taxon>
        <taxon>Bacillota</taxon>
        <taxon>Bacilli</taxon>
        <taxon>Lactobacillales</taxon>
        <taxon>Lactobacillaceae</taxon>
        <taxon>Lacticaseibacillus</taxon>
    </lineage>
</organism>
<dbReference type="PANTHER" id="PTHR36169">
    <property type="entry name" value="ETHANOLAMINE UTILIZATION PROTEIN EUTQ"/>
    <property type="match status" value="1"/>
</dbReference>
<dbReference type="SUPFAM" id="SSF51182">
    <property type="entry name" value="RmlC-like cupins"/>
    <property type="match status" value="1"/>
</dbReference>
<sequence>MKQLICVKTIEEAHTNGDTQCVLDKDALVTPAAKDLAVEYGMTFVQREEAPKTMSADEITKEDLFAMLKELIANGGVEAPAQPFKACVHPNGLKLVHGDTVKMDVFDTGDPKVNAHFQELVSKDESHMSAGFLEIEKSAFDWHLTYEEIDYVISGTLEVTIDGKKYSGKAGDVLFVPKDSHVIWSSPDHAHIFYTTYPSNWADAE</sequence>
<proteinExistence type="predicted"/>
<evidence type="ECO:0000313" key="1">
    <source>
        <dbReference type="EMBL" id="MFD1486317.1"/>
    </source>
</evidence>
<dbReference type="CDD" id="cd02228">
    <property type="entry name" value="cupin_EutQ"/>
    <property type="match status" value="1"/>
</dbReference>
<dbReference type="Proteomes" id="UP001597252">
    <property type="component" value="Unassembled WGS sequence"/>
</dbReference>
<evidence type="ECO:0000313" key="2">
    <source>
        <dbReference type="Proteomes" id="UP001597252"/>
    </source>
</evidence>
<dbReference type="Pfam" id="PF06249">
    <property type="entry name" value="EutQ"/>
    <property type="match status" value="1"/>
</dbReference>
<dbReference type="PANTHER" id="PTHR36169:SF1">
    <property type="entry name" value="ACETATE KINASE EUTQ"/>
    <property type="match status" value="1"/>
</dbReference>
<dbReference type="InterPro" id="IPR011051">
    <property type="entry name" value="RmlC_Cupin_sf"/>
</dbReference>
<dbReference type="InterPro" id="IPR010424">
    <property type="entry name" value="EutQ"/>
</dbReference>
<dbReference type="InterPro" id="IPR014710">
    <property type="entry name" value="RmlC-like_jellyroll"/>
</dbReference>
<gene>
    <name evidence="1" type="ORF">ACFQ5J_13880</name>
</gene>
<protein>
    <submittedName>
        <fullName evidence="1">Cupin domain-containing protein</fullName>
    </submittedName>
</protein>
<dbReference type="RefSeq" id="WP_125753946.1">
    <property type="nucleotide sequence ID" value="NZ_JBHTON010000057.1"/>
</dbReference>
<comment type="caution">
    <text evidence="1">The sequence shown here is derived from an EMBL/GenBank/DDBJ whole genome shotgun (WGS) entry which is preliminary data.</text>
</comment>
<accession>A0ABW4E8W9</accession>
<dbReference type="Gene3D" id="2.60.120.10">
    <property type="entry name" value="Jelly Rolls"/>
    <property type="match status" value="1"/>
</dbReference>
<dbReference type="EMBL" id="JBHTON010000057">
    <property type="protein sequence ID" value="MFD1486317.1"/>
    <property type="molecule type" value="Genomic_DNA"/>
</dbReference>
<keyword evidence="2" id="KW-1185">Reference proteome</keyword>